<organism evidence="4 5">
    <name type="scientific">Gonium pectorale</name>
    <name type="common">Green alga</name>
    <dbReference type="NCBI Taxonomy" id="33097"/>
    <lineage>
        <taxon>Eukaryota</taxon>
        <taxon>Viridiplantae</taxon>
        <taxon>Chlorophyta</taxon>
        <taxon>core chlorophytes</taxon>
        <taxon>Chlorophyceae</taxon>
        <taxon>CS clade</taxon>
        <taxon>Chlamydomonadales</taxon>
        <taxon>Volvocaceae</taxon>
        <taxon>Gonium</taxon>
    </lineage>
</organism>
<accession>A0A150FXT8</accession>
<sequence>MSDLRGLRAPPPAEEAQLADELLSRLILWLKADFPRDVVMPMTSRKEPCFAHKGGAWTWLRLDECLPSMMRCPKSLTQVREATLAQQQQHVGILLRELCVLDFDDEATALSYESLFLELREAPCETTCKGRHYFFRRPAFTDSKGFYDGARQTADEVDFKSVCATGTSGTIVVAPSDGKSWDSPYEYKAFLNGRILDVVRVCNGSHNSVANVCHAVLRDKYVCATANGKLWYEFTGALWKEDKEGVHLHNELSTSVRDQFIFSVNRITSTLSIQNGSSNAASNDNRRACEALLQIVYRLQDCGFKDCVLREMREFFYDPGFLSRLDSDPNLLAFDNGVWDLAAQQFRAAAPQDYVSLSVGYAYAPVRDETLYGEMQKYWATLHPDPEQHAYTIKTLARQLQGDVGHNLFHIHAGFQGSAGNGKSTFFDVLEMALGAYVRKFGVEMLVAKQRVESGKPMPEFQYWRGRRILYCTEPAHDDVLNAGIMKDLTGGEKILYRLLYSNDV</sequence>
<evidence type="ECO:0008006" key="6">
    <source>
        <dbReference type="Google" id="ProtNLM"/>
    </source>
</evidence>
<dbReference type="Pfam" id="PF09250">
    <property type="entry name" value="Prim-Pol"/>
    <property type="match status" value="1"/>
</dbReference>
<dbReference type="STRING" id="33097.A0A150FXT8"/>
<name>A0A150FXT8_GONPE</name>
<feature type="domain" description="Bacteriophage/plasmid primase P4 C-terminal" evidence="2">
    <location>
        <begin position="216"/>
        <end position="365"/>
    </location>
</feature>
<dbReference type="InterPro" id="IPR051620">
    <property type="entry name" value="ORF904-like_C"/>
</dbReference>
<dbReference type="GO" id="GO:0016787">
    <property type="term" value="F:hydrolase activity"/>
    <property type="evidence" value="ECO:0007669"/>
    <property type="project" value="UniProtKB-KW"/>
</dbReference>
<evidence type="ECO:0000256" key="1">
    <source>
        <dbReference type="ARBA" id="ARBA00022801"/>
    </source>
</evidence>
<proteinExistence type="predicted"/>
<evidence type="ECO:0000259" key="3">
    <source>
        <dbReference type="Pfam" id="PF09250"/>
    </source>
</evidence>
<evidence type="ECO:0000259" key="2">
    <source>
        <dbReference type="Pfam" id="PF08706"/>
    </source>
</evidence>
<dbReference type="AlphaFoldDB" id="A0A150FXT8"/>
<dbReference type="PANTHER" id="PTHR35372">
    <property type="entry name" value="ATP BINDING PROTEIN-RELATED"/>
    <property type="match status" value="1"/>
</dbReference>
<keyword evidence="5" id="KW-1185">Reference proteome</keyword>
<reference evidence="5" key="1">
    <citation type="journal article" date="2016" name="Nat. Commun.">
        <title>The Gonium pectorale genome demonstrates co-option of cell cycle regulation during the evolution of multicellularity.</title>
        <authorList>
            <person name="Hanschen E.R."/>
            <person name="Marriage T.N."/>
            <person name="Ferris P.J."/>
            <person name="Hamaji T."/>
            <person name="Toyoda A."/>
            <person name="Fujiyama A."/>
            <person name="Neme R."/>
            <person name="Noguchi H."/>
            <person name="Minakuchi Y."/>
            <person name="Suzuki M."/>
            <person name="Kawai-Toyooka H."/>
            <person name="Smith D.R."/>
            <person name="Sparks H."/>
            <person name="Anderson J."/>
            <person name="Bakaric R."/>
            <person name="Luria V."/>
            <person name="Karger A."/>
            <person name="Kirschner M.W."/>
            <person name="Durand P.M."/>
            <person name="Michod R.E."/>
            <person name="Nozaki H."/>
            <person name="Olson B.J."/>
        </authorList>
    </citation>
    <scope>NUCLEOTIDE SEQUENCE [LARGE SCALE GENOMIC DNA]</scope>
    <source>
        <strain evidence="5">NIES-2863</strain>
    </source>
</reference>
<dbReference type="Pfam" id="PF08706">
    <property type="entry name" value="D5_N"/>
    <property type="match status" value="1"/>
</dbReference>
<dbReference type="InterPro" id="IPR015330">
    <property type="entry name" value="DNA_primase/pol_bifunc_N"/>
</dbReference>
<evidence type="ECO:0000313" key="4">
    <source>
        <dbReference type="EMBL" id="KXZ42432.1"/>
    </source>
</evidence>
<keyword evidence="1" id="KW-0378">Hydrolase</keyword>
<dbReference type="PANTHER" id="PTHR35372:SF2">
    <property type="entry name" value="SF3 HELICASE DOMAIN-CONTAINING PROTEIN"/>
    <property type="match status" value="1"/>
</dbReference>
<dbReference type="OrthoDB" id="539213at2759"/>
<evidence type="ECO:0000313" key="5">
    <source>
        <dbReference type="Proteomes" id="UP000075714"/>
    </source>
</evidence>
<feature type="domain" description="DNA primase/polymerase bifunctional N-terminal" evidence="3">
    <location>
        <begin position="73"/>
        <end position="178"/>
    </location>
</feature>
<dbReference type="Proteomes" id="UP000075714">
    <property type="component" value="Unassembled WGS sequence"/>
</dbReference>
<dbReference type="EMBL" id="LSYV01000147">
    <property type="protein sequence ID" value="KXZ42432.1"/>
    <property type="molecule type" value="Genomic_DNA"/>
</dbReference>
<gene>
    <name evidence="4" type="ORF">GPECTOR_147g16</name>
</gene>
<protein>
    <recommendedName>
        <fullName evidence="6">SF3 helicase domain-containing protein</fullName>
    </recommendedName>
</protein>
<comment type="caution">
    <text evidence="4">The sequence shown here is derived from an EMBL/GenBank/DDBJ whole genome shotgun (WGS) entry which is preliminary data.</text>
</comment>
<dbReference type="InterPro" id="IPR014818">
    <property type="entry name" value="Phage/plasmid_primase_P4_C"/>
</dbReference>